<dbReference type="GO" id="GO:0051082">
    <property type="term" value="F:unfolded protein binding"/>
    <property type="evidence" value="ECO:0007669"/>
    <property type="project" value="TreeGrafter"/>
</dbReference>
<dbReference type="InterPro" id="IPR037124">
    <property type="entry name" value="Chaperonin_GroES_sf"/>
</dbReference>
<evidence type="ECO:0000256" key="3">
    <source>
        <dbReference type="HAMAP-Rule" id="MF_00580"/>
    </source>
</evidence>
<organism evidence="5 6">
    <name type="scientific">Methylotuvimicrobium buryatense</name>
    <name type="common">Methylomicrobium buryatense</name>
    <dbReference type="NCBI Taxonomy" id="95641"/>
    <lineage>
        <taxon>Bacteria</taxon>
        <taxon>Pseudomonadati</taxon>
        <taxon>Pseudomonadota</taxon>
        <taxon>Gammaproteobacteria</taxon>
        <taxon>Methylococcales</taxon>
        <taxon>Methylococcaceae</taxon>
        <taxon>Methylotuvimicrobium</taxon>
    </lineage>
</organism>
<dbReference type="SMART" id="SM00883">
    <property type="entry name" value="Cpn10"/>
    <property type="match status" value="1"/>
</dbReference>
<dbReference type="InterPro" id="IPR018369">
    <property type="entry name" value="Chaprnonin_Cpn10_CS"/>
</dbReference>
<dbReference type="GO" id="GO:0005524">
    <property type="term" value="F:ATP binding"/>
    <property type="evidence" value="ECO:0007669"/>
    <property type="project" value="InterPro"/>
</dbReference>
<keyword evidence="3" id="KW-0963">Cytoplasm</keyword>
<dbReference type="PRINTS" id="PR00297">
    <property type="entry name" value="CHAPERONIN10"/>
</dbReference>
<dbReference type="GO" id="GO:0005737">
    <property type="term" value="C:cytoplasm"/>
    <property type="evidence" value="ECO:0007669"/>
    <property type="project" value="UniProtKB-SubCell"/>
</dbReference>
<name>A0A4P9UTH7_METBY</name>
<dbReference type="GO" id="GO:0051087">
    <property type="term" value="F:protein-folding chaperone binding"/>
    <property type="evidence" value="ECO:0007669"/>
    <property type="project" value="TreeGrafter"/>
</dbReference>
<dbReference type="RefSeq" id="WP_017842265.1">
    <property type="nucleotide sequence ID" value="NZ_CP035467.1"/>
</dbReference>
<dbReference type="STRING" id="675511.GCA_000341735_03884"/>
<comment type="function">
    <text evidence="3 4">Together with the chaperonin GroEL, plays an essential role in assisting protein folding. The GroEL-GroES system forms a nano-cage that allows encapsulation of the non-native substrate proteins and provides a physical environment optimized to promote and accelerate protein folding. GroES binds to the apical surface of the GroEL ring, thereby capping the opening of the GroEL channel.</text>
</comment>
<dbReference type="PANTHER" id="PTHR10772">
    <property type="entry name" value="10 KDA HEAT SHOCK PROTEIN"/>
    <property type="match status" value="1"/>
</dbReference>
<dbReference type="FunFam" id="2.30.33.40:FF:000001">
    <property type="entry name" value="10 kDa chaperonin"/>
    <property type="match status" value="1"/>
</dbReference>
<evidence type="ECO:0000256" key="1">
    <source>
        <dbReference type="ARBA" id="ARBA00006975"/>
    </source>
</evidence>
<dbReference type="NCBIfam" id="NF001527">
    <property type="entry name" value="PRK00364.1-2"/>
    <property type="match status" value="1"/>
</dbReference>
<protein>
    <recommendedName>
        <fullName evidence="3">Co-chaperonin GroES</fullName>
    </recommendedName>
    <alternativeName>
        <fullName evidence="3">10 kDa chaperonin</fullName>
    </alternativeName>
    <alternativeName>
        <fullName evidence="3">Chaperonin-10</fullName>
        <shortName evidence="3">Cpn10</shortName>
    </alternativeName>
</protein>
<dbReference type="KEGG" id="mbur:EQU24_17830"/>
<dbReference type="HAMAP" id="MF_00580">
    <property type="entry name" value="CH10"/>
    <property type="match status" value="1"/>
</dbReference>
<evidence type="ECO:0000256" key="4">
    <source>
        <dbReference type="RuleBase" id="RU000535"/>
    </source>
</evidence>
<dbReference type="Gene3D" id="2.30.33.40">
    <property type="entry name" value="GroES chaperonin"/>
    <property type="match status" value="1"/>
</dbReference>
<dbReference type="CDD" id="cd00320">
    <property type="entry name" value="cpn10"/>
    <property type="match status" value="1"/>
</dbReference>
<comment type="similarity">
    <text evidence="1 3 4">Belongs to the GroES chaperonin family.</text>
</comment>
<accession>A0A4P9UTH7</accession>
<dbReference type="SUPFAM" id="SSF50129">
    <property type="entry name" value="GroES-like"/>
    <property type="match status" value="1"/>
</dbReference>
<comment type="subunit">
    <text evidence="3">Heptamer of 7 subunits arranged in a ring. Interacts with the chaperonin GroEL.</text>
</comment>
<dbReference type="GO" id="GO:0044183">
    <property type="term" value="F:protein folding chaperone"/>
    <property type="evidence" value="ECO:0007669"/>
    <property type="project" value="InterPro"/>
</dbReference>
<evidence type="ECO:0000313" key="6">
    <source>
        <dbReference type="Proteomes" id="UP000305881"/>
    </source>
</evidence>
<dbReference type="OrthoDB" id="9806791at2"/>
<dbReference type="AlphaFoldDB" id="A0A4P9UTH7"/>
<sequence length="96" mass="10241">MSIRPLHDRVVVKRLESEKTTPGGIVIPDNAKEKPITAEVIAVGNGKLLSNGDKHALTVKVGDKVLIGKYSGTDVKIDGAELVVLREDDILGVLES</sequence>
<dbReference type="PROSITE" id="PS00681">
    <property type="entry name" value="CHAPERONINS_CPN10"/>
    <property type="match status" value="1"/>
</dbReference>
<evidence type="ECO:0000256" key="2">
    <source>
        <dbReference type="ARBA" id="ARBA00023186"/>
    </source>
</evidence>
<dbReference type="GO" id="GO:0046872">
    <property type="term" value="F:metal ion binding"/>
    <property type="evidence" value="ECO:0007669"/>
    <property type="project" value="TreeGrafter"/>
</dbReference>
<dbReference type="Proteomes" id="UP000305881">
    <property type="component" value="Chromosome"/>
</dbReference>
<dbReference type="InterPro" id="IPR020818">
    <property type="entry name" value="Chaperonin_GroES"/>
</dbReference>
<dbReference type="NCBIfam" id="NF001531">
    <property type="entry name" value="PRK00364.2-2"/>
    <property type="match status" value="1"/>
</dbReference>
<proteinExistence type="inferred from homology"/>
<dbReference type="PANTHER" id="PTHR10772:SF58">
    <property type="entry name" value="CO-CHAPERONIN GROES"/>
    <property type="match status" value="1"/>
</dbReference>
<keyword evidence="6" id="KW-1185">Reference proteome</keyword>
<dbReference type="Pfam" id="PF00166">
    <property type="entry name" value="Cpn10"/>
    <property type="match status" value="1"/>
</dbReference>
<gene>
    <name evidence="3" type="primary">groES</name>
    <name evidence="3" type="synonym">groS</name>
    <name evidence="5" type="ORF">EQU24_17830</name>
</gene>
<dbReference type="EMBL" id="CP035467">
    <property type="protein sequence ID" value="QCW83893.1"/>
    <property type="molecule type" value="Genomic_DNA"/>
</dbReference>
<dbReference type="NCBIfam" id="NF001534">
    <property type="entry name" value="PRK00364.2-5"/>
    <property type="match status" value="1"/>
</dbReference>
<evidence type="ECO:0000313" key="5">
    <source>
        <dbReference type="EMBL" id="QCW83893.1"/>
    </source>
</evidence>
<keyword evidence="2 3" id="KW-0143">Chaperone</keyword>
<dbReference type="InterPro" id="IPR011032">
    <property type="entry name" value="GroES-like_sf"/>
</dbReference>
<dbReference type="NCBIfam" id="NF001533">
    <property type="entry name" value="PRK00364.2-4"/>
    <property type="match status" value="1"/>
</dbReference>
<comment type="subcellular location">
    <subcellularLocation>
        <location evidence="3">Cytoplasm</location>
    </subcellularLocation>
</comment>
<reference evidence="6" key="1">
    <citation type="journal article" date="2019" name="J. Bacteriol.">
        <title>A Mutagenic Screen Identifies a TonB-Dependent Receptor Required for the Lanthanide Metal Switch in the Type I Methanotroph 'Methylotuvimicrobium buryatense' 5GB1C.</title>
        <authorList>
            <person name="Groom J.D."/>
            <person name="Ford S.M."/>
            <person name="Pesesky M.W."/>
            <person name="Lidstrom M.E."/>
        </authorList>
    </citation>
    <scope>NUCLEOTIDE SEQUENCE [LARGE SCALE GENOMIC DNA]</scope>
    <source>
        <strain evidence="6">5GB1C</strain>
    </source>
</reference>